<dbReference type="RefSeq" id="WP_173131733.1">
    <property type="nucleotide sequence ID" value="NZ_JABRWJ010000010.1"/>
</dbReference>
<accession>A0ABX2ER41</accession>
<evidence type="ECO:0000313" key="1">
    <source>
        <dbReference type="EMBL" id="NRF71149.1"/>
    </source>
</evidence>
<dbReference type="Proteomes" id="UP000737171">
    <property type="component" value="Unassembled WGS sequence"/>
</dbReference>
<dbReference type="InterPro" id="IPR042258">
    <property type="entry name" value="DGOK_N"/>
</dbReference>
<reference evidence="1 2" key="1">
    <citation type="submission" date="2020-05" db="EMBL/GenBank/DDBJ databases">
        <title>Aquincola sp. isolate from soil.</title>
        <authorList>
            <person name="Han J."/>
            <person name="Kim D.-U."/>
        </authorList>
    </citation>
    <scope>NUCLEOTIDE SEQUENCE [LARGE SCALE GENOMIC DNA]</scope>
    <source>
        <strain evidence="1 2">S2</strain>
    </source>
</reference>
<keyword evidence="2" id="KW-1185">Reference proteome</keyword>
<proteinExistence type="predicted"/>
<evidence type="ECO:0000313" key="2">
    <source>
        <dbReference type="Proteomes" id="UP000737171"/>
    </source>
</evidence>
<dbReference type="Pfam" id="PF05035">
    <property type="entry name" value="DGOK"/>
    <property type="match status" value="1"/>
</dbReference>
<organism evidence="1 2">
    <name type="scientific">Pseudaquabacterium terrae</name>
    <dbReference type="NCBI Taxonomy" id="2732868"/>
    <lineage>
        <taxon>Bacteria</taxon>
        <taxon>Pseudomonadati</taxon>
        <taxon>Pseudomonadota</taxon>
        <taxon>Betaproteobacteria</taxon>
        <taxon>Burkholderiales</taxon>
        <taxon>Sphaerotilaceae</taxon>
        <taxon>Pseudaquabacterium</taxon>
    </lineage>
</organism>
<dbReference type="InterPro" id="IPR042257">
    <property type="entry name" value="DGOK_C"/>
</dbReference>
<dbReference type="EMBL" id="JABRWJ010000010">
    <property type="protein sequence ID" value="NRF71149.1"/>
    <property type="molecule type" value="Genomic_DNA"/>
</dbReference>
<sequence length="305" mass="32256">MRRPAFVGIDWGTTNRRAWLLDDAGEVLALHRDEQGSLACRGRFVGALEDLLARWPAARGVPVVMSGMVGSALGWQEVPYLDAGVPLAELPRHVVPVADAPAGAHWCIVPGLCCRDGAGRVDVMRGEETQLLGADALAAGDGWTVLPGTHSKWVRLHGGVVAELRTYLSGELFATLRAQGTLAPLMAVAADDAGAAFDRGVQALGDEELGHALFGARARVMAAGAPAAGTADYVSGLLIAAEWRDALRRGLPPGQPVRLLGEPALAERHARCARHFGGRTETLDPQAAQLAAWRTFLRSLSEHPS</sequence>
<dbReference type="Gene3D" id="3.30.420.310">
    <property type="entry name" value="2-keto-3-deoxy-galactonokinase, C-terminal domain"/>
    <property type="match status" value="1"/>
</dbReference>
<dbReference type="SUPFAM" id="SSF53067">
    <property type="entry name" value="Actin-like ATPase domain"/>
    <property type="match status" value="1"/>
</dbReference>
<dbReference type="InterPro" id="IPR007729">
    <property type="entry name" value="DGOK"/>
</dbReference>
<gene>
    <name evidence="1" type="ORF">HLB44_29545</name>
</gene>
<dbReference type="InterPro" id="IPR043129">
    <property type="entry name" value="ATPase_NBD"/>
</dbReference>
<comment type="caution">
    <text evidence="1">The sequence shown here is derived from an EMBL/GenBank/DDBJ whole genome shotgun (WGS) entry which is preliminary data.</text>
</comment>
<dbReference type="Gene3D" id="3.30.420.300">
    <property type="entry name" value="2-keto-3-deoxy-galactonokinase, substrate binding domain"/>
    <property type="match status" value="1"/>
</dbReference>
<name>A0ABX2ER41_9BURK</name>
<protein>
    <submittedName>
        <fullName evidence="1">2-dehydro-3-deoxygalactonokinase</fullName>
    </submittedName>
</protein>